<feature type="non-terminal residue" evidence="1">
    <location>
        <position position="161"/>
    </location>
</feature>
<evidence type="ECO:0000313" key="1">
    <source>
        <dbReference type="EMBL" id="RIY31110.1"/>
    </source>
</evidence>
<proteinExistence type="predicted"/>
<reference evidence="1 2" key="1">
    <citation type="submission" date="2017-08" db="EMBL/GenBank/DDBJ databases">
        <title>Reclassification of Bisgaard taxon 37 and 44.</title>
        <authorList>
            <person name="Christensen H."/>
        </authorList>
    </citation>
    <scope>NUCLEOTIDE SEQUENCE [LARGE SCALE GENOMIC DNA]</scope>
    <source>
        <strain evidence="1 2">B96_3</strain>
    </source>
</reference>
<keyword evidence="2" id="KW-1185">Reference proteome</keyword>
<accession>A0A3A1Y0Z1</accession>
<gene>
    <name evidence="1" type="ORF">CKF54_07595</name>
</gene>
<sequence>MAYLDNLAKLPEKNITYLKKNKTFYVIYNYGYKRNANGNPQSKKISIGKLIDKEARIFLPNENYLKVYSNPQFIEKKPEASKMLASEIQYTKPEGLLTTIESICKDIELDETLRKVFGIDADLILSLSSYMVACGNVMKGYEKWAKKHYLPVSLCVNDKRI</sequence>
<dbReference type="RefSeq" id="WP_147396857.1">
    <property type="nucleotide sequence ID" value="NZ_NRHC01000134.1"/>
</dbReference>
<dbReference type="AlphaFoldDB" id="A0A3A1Y0Z1"/>
<protein>
    <submittedName>
        <fullName evidence="1">Uncharacterized protein</fullName>
    </submittedName>
</protein>
<evidence type="ECO:0000313" key="2">
    <source>
        <dbReference type="Proteomes" id="UP000265691"/>
    </source>
</evidence>
<dbReference type="Proteomes" id="UP000265691">
    <property type="component" value="Unassembled WGS sequence"/>
</dbReference>
<dbReference type="EMBL" id="NRHC01000134">
    <property type="protein sequence ID" value="RIY31110.1"/>
    <property type="molecule type" value="Genomic_DNA"/>
</dbReference>
<comment type="caution">
    <text evidence="1">The sequence shown here is derived from an EMBL/GenBank/DDBJ whole genome shotgun (WGS) entry which is preliminary data.</text>
</comment>
<name>A0A3A1Y0Z1_9GAMM</name>
<dbReference type="OrthoDB" id="1828538at2"/>
<organism evidence="1 2">
    <name type="scientific">Psittacicella hinzii</name>
    <dbReference type="NCBI Taxonomy" id="2028575"/>
    <lineage>
        <taxon>Bacteria</taxon>
        <taxon>Pseudomonadati</taxon>
        <taxon>Pseudomonadota</taxon>
        <taxon>Gammaproteobacteria</taxon>
        <taxon>Pasteurellales</taxon>
        <taxon>Psittacicellaceae</taxon>
        <taxon>Psittacicella</taxon>
    </lineage>
</organism>